<dbReference type="EMBL" id="CP018477">
    <property type="protein sequence ID" value="ASV76602.1"/>
    <property type="molecule type" value="Genomic_DNA"/>
</dbReference>
<dbReference type="PANTHER" id="PTHR30332:SF17">
    <property type="entry name" value="TYPE IV PILIATION SYSTEM PROTEIN DR_0774-RELATED"/>
    <property type="match status" value="1"/>
</dbReference>
<dbReference type="GO" id="GO:0015627">
    <property type="term" value="C:type II protein secretion system complex"/>
    <property type="evidence" value="ECO:0007669"/>
    <property type="project" value="TreeGrafter"/>
</dbReference>
<protein>
    <submittedName>
        <fullName evidence="5">Type II/IV secretion system secretin RcpA/CpaC, associated with Flp pilus assembly</fullName>
    </submittedName>
</protein>
<dbReference type="AlphaFoldDB" id="A0A286RKY0"/>
<evidence type="ECO:0000256" key="1">
    <source>
        <dbReference type="RuleBase" id="RU004003"/>
    </source>
</evidence>
<feature type="compositionally biased region" description="Pro residues" evidence="2">
    <location>
        <begin position="495"/>
        <end position="505"/>
    </location>
</feature>
<organism evidence="5 6">
    <name type="scientific">Thermogutta terrifontis</name>
    <dbReference type="NCBI Taxonomy" id="1331910"/>
    <lineage>
        <taxon>Bacteria</taxon>
        <taxon>Pseudomonadati</taxon>
        <taxon>Planctomycetota</taxon>
        <taxon>Planctomycetia</taxon>
        <taxon>Pirellulales</taxon>
        <taxon>Thermoguttaceae</taxon>
        <taxon>Thermogutta</taxon>
    </lineage>
</organism>
<dbReference type="InterPro" id="IPR001775">
    <property type="entry name" value="GspD/PilQ"/>
</dbReference>
<dbReference type="Proteomes" id="UP000215086">
    <property type="component" value="Chromosome"/>
</dbReference>
<keyword evidence="6" id="KW-1185">Reference proteome</keyword>
<dbReference type="Pfam" id="PF00263">
    <property type="entry name" value="Secretin"/>
    <property type="match status" value="1"/>
</dbReference>
<evidence type="ECO:0000259" key="3">
    <source>
        <dbReference type="Pfam" id="PF00263"/>
    </source>
</evidence>
<dbReference type="RefSeq" id="WP_095416351.1">
    <property type="nucleotide sequence ID" value="NZ_CP018477.1"/>
</dbReference>
<evidence type="ECO:0000313" key="5">
    <source>
        <dbReference type="EMBL" id="ASV76602.1"/>
    </source>
</evidence>
<name>A0A286RKY0_9BACT</name>
<dbReference type="PRINTS" id="PR00811">
    <property type="entry name" value="BCTERIALGSPD"/>
</dbReference>
<dbReference type="InterPro" id="IPR004846">
    <property type="entry name" value="T2SS/T3SS_dom"/>
</dbReference>
<dbReference type="OrthoDB" id="9779724at2"/>
<dbReference type="PANTHER" id="PTHR30332">
    <property type="entry name" value="PROBABLE GENERAL SECRETION PATHWAY PROTEIN D"/>
    <property type="match status" value="1"/>
</dbReference>
<dbReference type="InterPro" id="IPR050810">
    <property type="entry name" value="Bact_Secretion_Sys_Channel"/>
</dbReference>
<evidence type="ECO:0000259" key="4">
    <source>
        <dbReference type="Pfam" id="PF13629"/>
    </source>
</evidence>
<dbReference type="Pfam" id="PF13629">
    <property type="entry name" value="T2SS-T3SS_pil_N"/>
    <property type="match status" value="1"/>
</dbReference>
<feature type="domain" description="Pilus formation protein N-terminal" evidence="4">
    <location>
        <begin position="58"/>
        <end position="124"/>
    </location>
</feature>
<dbReference type="InterPro" id="IPR032789">
    <property type="entry name" value="T2SS-T3SS_pil_N"/>
</dbReference>
<feature type="compositionally biased region" description="Low complexity" evidence="2">
    <location>
        <begin position="543"/>
        <end position="554"/>
    </location>
</feature>
<feature type="region of interest" description="Disordered" evidence="2">
    <location>
        <begin position="490"/>
        <end position="581"/>
    </location>
</feature>
<evidence type="ECO:0000256" key="2">
    <source>
        <dbReference type="SAM" id="MobiDB-lite"/>
    </source>
</evidence>
<dbReference type="KEGG" id="ttf:THTE_4001"/>
<feature type="domain" description="Type II/III secretion system secretin-like" evidence="3">
    <location>
        <begin position="270"/>
        <end position="430"/>
    </location>
</feature>
<evidence type="ECO:0000313" key="6">
    <source>
        <dbReference type="Proteomes" id="UP000215086"/>
    </source>
</evidence>
<proteinExistence type="inferred from homology"/>
<sequence length="581" mass="61819">MIRHLPHFAKLSGLLALIFALLLHPGGNTYSFEGGSPVPSGQSTGNGVVCRVTGPSQRQELTVNTSRILTLDRRIPQAQVNNPEILDLTALSPNQIQIFAKKPGVTQVNLWDDQGNIYTVDVIVFGDARELEMLLKAQFPNCSIKVTPIASGVLLSGYVDQQEHVSRIVQIAEEYYPRVINNLTLGGVHEVLLHVKVMEVSRTKLRSLGFDWSQISGQNVIRSSVSGLLTGVAPGNAGSGTAASAFTSGGETFFFSVLDGNDAFFGVLEALRQDNLMKVLAEPTLVTVSGRPAFFQVGGEFPIIVPQSLGTVSIEYKKYGTQVDFVPIVLGNGRIRLEVRPRVSEIDTSRSVVINSTTVPGLRVREVDTGVEMQAGQTLAIAGLVETRVEAQRRGVPFLSDVPYIGAAFRRVAEQNNDIELLILVTPELVDAMNPEEVPPCGPGTQTASPSDWELYMKGYIEVPRCCPPENSGSAQIEDIKQAGQATILRDNQPTPLPQPTPAGPAAPAAPELAPPAPLPPVSSGAQSSAPTGAPVSFGKQGVVTPTTSRTRPVAQTAGAQSKPASPGSLPGFKGDIGYDN</sequence>
<accession>A0A286RKY0</accession>
<dbReference type="GO" id="GO:0009306">
    <property type="term" value="P:protein secretion"/>
    <property type="evidence" value="ECO:0007669"/>
    <property type="project" value="InterPro"/>
</dbReference>
<gene>
    <name evidence="5" type="ORF">THTE_4001</name>
</gene>
<comment type="similarity">
    <text evidence="1">Belongs to the bacterial secretin family.</text>
</comment>
<reference evidence="5 6" key="1">
    <citation type="journal article" name="Front. Microbiol.">
        <title>Sugar Metabolism of the First Thermophilic Planctomycete Thermogutta terrifontis: Comparative Genomic and Transcriptomic Approaches.</title>
        <authorList>
            <person name="Elcheninov A.G."/>
            <person name="Menzel P."/>
            <person name="Gudbergsdottir S.R."/>
            <person name="Slesarev A.I."/>
            <person name="Kadnikov V.V."/>
            <person name="Krogh A."/>
            <person name="Bonch-Osmolovskaya E.A."/>
            <person name="Peng X."/>
            <person name="Kublanov I.V."/>
        </authorList>
    </citation>
    <scope>NUCLEOTIDE SEQUENCE [LARGE SCALE GENOMIC DNA]</scope>
    <source>
        <strain evidence="5 6">R1</strain>
    </source>
</reference>